<dbReference type="Pfam" id="PF02272">
    <property type="entry name" value="DHHA1"/>
    <property type="match status" value="1"/>
</dbReference>
<dbReference type="GO" id="GO:0000049">
    <property type="term" value="F:tRNA binding"/>
    <property type="evidence" value="ECO:0007669"/>
    <property type="project" value="UniProtKB-KW"/>
</dbReference>
<dbReference type="InterPro" id="IPR012947">
    <property type="entry name" value="tRNA_SAD"/>
</dbReference>
<dbReference type="FunFam" id="3.30.980.10:FF:000004">
    <property type="entry name" value="Alanine--tRNA ligase, cytoplasmic"/>
    <property type="match status" value="1"/>
</dbReference>
<evidence type="ECO:0000259" key="14">
    <source>
        <dbReference type="PROSITE" id="PS50860"/>
    </source>
</evidence>
<dbReference type="AlphaFoldDB" id="A0A6J6P6V1"/>
<dbReference type="InterPro" id="IPR045864">
    <property type="entry name" value="aa-tRNA-synth_II/BPL/LPL"/>
</dbReference>
<accession>A0A6J6P6V1</accession>
<dbReference type="HAMAP" id="MF_00036_B">
    <property type="entry name" value="Ala_tRNA_synth_B"/>
    <property type="match status" value="1"/>
</dbReference>
<dbReference type="SUPFAM" id="SSF50447">
    <property type="entry name" value="Translation proteins"/>
    <property type="match status" value="1"/>
</dbReference>
<reference evidence="15" key="1">
    <citation type="submission" date="2020-05" db="EMBL/GenBank/DDBJ databases">
        <authorList>
            <person name="Chiriac C."/>
            <person name="Salcher M."/>
            <person name="Ghai R."/>
            <person name="Kavagutti S V."/>
        </authorList>
    </citation>
    <scope>NUCLEOTIDE SEQUENCE</scope>
</reference>
<dbReference type="InterPro" id="IPR018162">
    <property type="entry name" value="Ala-tRNA-ligase_IIc_anticod-bd"/>
</dbReference>
<protein>
    <recommendedName>
        <fullName evidence="4">Alanine--tRNA ligase</fullName>
        <ecNumber evidence="3">6.1.1.7</ecNumber>
    </recommendedName>
</protein>
<evidence type="ECO:0000256" key="8">
    <source>
        <dbReference type="ARBA" id="ARBA00022741"/>
    </source>
</evidence>
<evidence type="ECO:0000256" key="10">
    <source>
        <dbReference type="ARBA" id="ARBA00022840"/>
    </source>
</evidence>
<organism evidence="15">
    <name type="scientific">freshwater metagenome</name>
    <dbReference type="NCBI Taxonomy" id="449393"/>
    <lineage>
        <taxon>unclassified sequences</taxon>
        <taxon>metagenomes</taxon>
        <taxon>ecological metagenomes</taxon>
    </lineage>
</organism>
<dbReference type="PANTHER" id="PTHR11777:SF9">
    <property type="entry name" value="ALANINE--TRNA LIGASE, CYTOPLASMIC"/>
    <property type="match status" value="1"/>
</dbReference>
<evidence type="ECO:0000256" key="12">
    <source>
        <dbReference type="ARBA" id="ARBA00022917"/>
    </source>
</evidence>
<dbReference type="GO" id="GO:0005829">
    <property type="term" value="C:cytosol"/>
    <property type="evidence" value="ECO:0007669"/>
    <property type="project" value="TreeGrafter"/>
</dbReference>
<dbReference type="CDD" id="cd00673">
    <property type="entry name" value="AlaRS_core"/>
    <property type="match status" value="1"/>
</dbReference>
<dbReference type="Gene3D" id="3.30.930.10">
    <property type="entry name" value="Bira Bifunctional Protein, Domain 2"/>
    <property type="match status" value="1"/>
</dbReference>
<name>A0A6J6P6V1_9ZZZZ</name>
<dbReference type="Gene3D" id="3.10.310.40">
    <property type="match status" value="1"/>
</dbReference>
<dbReference type="FunFam" id="3.10.310.40:FF:000001">
    <property type="entry name" value="Alanine--tRNA ligase"/>
    <property type="match status" value="1"/>
</dbReference>
<dbReference type="InterPro" id="IPR002318">
    <property type="entry name" value="Ala-tRNA-lgiase_IIc"/>
</dbReference>
<keyword evidence="9" id="KW-0862">Zinc</keyword>
<dbReference type="GO" id="GO:0002161">
    <property type="term" value="F:aminoacyl-tRNA deacylase activity"/>
    <property type="evidence" value="ECO:0007669"/>
    <property type="project" value="TreeGrafter"/>
</dbReference>
<comment type="cofactor">
    <cofactor evidence="1">
        <name>Zn(2+)</name>
        <dbReference type="ChEBI" id="CHEBI:29105"/>
    </cofactor>
</comment>
<dbReference type="InterPro" id="IPR009000">
    <property type="entry name" value="Transl_B-barrel_sf"/>
</dbReference>
<dbReference type="GO" id="GO:0006419">
    <property type="term" value="P:alanyl-tRNA aminoacylation"/>
    <property type="evidence" value="ECO:0007669"/>
    <property type="project" value="InterPro"/>
</dbReference>
<comment type="similarity">
    <text evidence="2">Belongs to the class-II aminoacyl-tRNA synthetase family.</text>
</comment>
<dbReference type="Pfam" id="PF01411">
    <property type="entry name" value="tRNA-synt_2c"/>
    <property type="match status" value="1"/>
</dbReference>
<dbReference type="InterPro" id="IPR003156">
    <property type="entry name" value="DHHA1_dom"/>
</dbReference>
<dbReference type="InterPro" id="IPR023033">
    <property type="entry name" value="Ala_tRNA_ligase_euk/bac"/>
</dbReference>
<dbReference type="GO" id="GO:0004813">
    <property type="term" value="F:alanine-tRNA ligase activity"/>
    <property type="evidence" value="ECO:0007669"/>
    <property type="project" value="UniProtKB-EC"/>
</dbReference>
<dbReference type="InterPro" id="IPR050058">
    <property type="entry name" value="Ala-tRNA_ligase"/>
</dbReference>
<gene>
    <name evidence="15" type="ORF">UFOPK2399_00939</name>
</gene>
<keyword evidence="7" id="KW-0479">Metal-binding</keyword>
<dbReference type="PANTHER" id="PTHR11777">
    <property type="entry name" value="ALANYL-TRNA SYNTHETASE"/>
    <property type="match status" value="1"/>
</dbReference>
<dbReference type="Pfam" id="PF07973">
    <property type="entry name" value="tRNA_SAD"/>
    <property type="match status" value="1"/>
</dbReference>
<feature type="domain" description="Alanyl-transfer RNA synthetases family profile" evidence="14">
    <location>
        <begin position="2"/>
        <end position="701"/>
    </location>
</feature>
<keyword evidence="8" id="KW-0547">Nucleotide-binding</keyword>
<dbReference type="PROSITE" id="PS50860">
    <property type="entry name" value="AA_TRNA_LIGASE_II_ALA"/>
    <property type="match status" value="1"/>
</dbReference>
<dbReference type="SMART" id="SM00863">
    <property type="entry name" value="tRNA_SAD"/>
    <property type="match status" value="1"/>
</dbReference>
<evidence type="ECO:0000256" key="3">
    <source>
        <dbReference type="ARBA" id="ARBA00013168"/>
    </source>
</evidence>
<keyword evidence="6" id="KW-0436">Ligase</keyword>
<evidence type="ECO:0000256" key="11">
    <source>
        <dbReference type="ARBA" id="ARBA00022884"/>
    </source>
</evidence>
<dbReference type="SUPFAM" id="SSF101353">
    <property type="entry name" value="Putative anticodon-binding domain of alanyl-tRNA synthetase (AlaRS)"/>
    <property type="match status" value="1"/>
</dbReference>
<dbReference type="EC" id="6.1.1.7" evidence="3"/>
<dbReference type="GO" id="GO:0046872">
    <property type="term" value="F:metal ion binding"/>
    <property type="evidence" value="ECO:0007669"/>
    <property type="project" value="UniProtKB-KW"/>
</dbReference>
<evidence type="ECO:0000256" key="6">
    <source>
        <dbReference type="ARBA" id="ARBA00022598"/>
    </source>
</evidence>
<evidence type="ECO:0000256" key="5">
    <source>
        <dbReference type="ARBA" id="ARBA00022555"/>
    </source>
</evidence>
<evidence type="ECO:0000256" key="9">
    <source>
        <dbReference type="ARBA" id="ARBA00022833"/>
    </source>
</evidence>
<dbReference type="Gene3D" id="3.30.54.20">
    <property type="match status" value="1"/>
</dbReference>
<keyword evidence="12" id="KW-0648">Protein biosynthesis</keyword>
<dbReference type="SUPFAM" id="SSF55186">
    <property type="entry name" value="ThrRS/AlaRS common domain"/>
    <property type="match status" value="1"/>
</dbReference>
<keyword evidence="13" id="KW-0030">Aminoacyl-tRNA synthetase</keyword>
<evidence type="ECO:0000256" key="4">
    <source>
        <dbReference type="ARBA" id="ARBA00017959"/>
    </source>
</evidence>
<dbReference type="FunFam" id="3.30.54.20:FF:000001">
    <property type="entry name" value="Alanine--tRNA ligase"/>
    <property type="match status" value="1"/>
</dbReference>
<dbReference type="PRINTS" id="PR00980">
    <property type="entry name" value="TRNASYNTHALA"/>
</dbReference>
<evidence type="ECO:0000256" key="2">
    <source>
        <dbReference type="ARBA" id="ARBA00008226"/>
    </source>
</evidence>
<dbReference type="InterPro" id="IPR018165">
    <property type="entry name" value="Ala-tRNA-synth_IIc_core"/>
</dbReference>
<evidence type="ECO:0000313" key="15">
    <source>
        <dbReference type="EMBL" id="CAB4694629.1"/>
    </source>
</evidence>
<keyword evidence="10" id="KW-0067">ATP-binding</keyword>
<dbReference type="GO" id="GO:0005524">
    <property type="term" value="F:ATP binding"/>
    <property type="evidence" value="ECO:0007669"/>
    <property type="project" value="UniProtKB-KW"/>
</dbReference>
<evidence type="ECO:0000256" key="1">
    <source>
        <dbReference type="ARBA" id="ARBA00001947"/>
    </source>
</evidence>
<keyword evidence="11" id="KW-0694">RNA-binding</keyword>
<dbReference type="InterPro" id="IPR018164">
    <property type="entry name" value="Ala-tRNA-synth_IIc_N"/>
</dbReference>
<dbReference type="InterPro" id="IPR018163">
    <property type="entry name" value="Thr/Ala-tRNA-synth_IIc_edit"/>
</dbReference>
<dbReference type="SUPFAM" id="SSF55681">
    <property type="entry name" value="Class II aaRS and biotin synthetases"/>
    <property type="match status" value="1"/>
</dbReference>
<dbReference type="NCBIfam" id="TIGR00344">
    <property type="entry name" value="alaS"/>
    <property type="match status" value="1"/>
</dbReference>
<evidence type="ECO:0000256" key="13">
    <source>
        <dbReference type="ARBA" id="ARBA00023146"/>
    </source>
</evidence>
<proteinExistence type="inferred from homology"/>
<evidence type="ECO:0000256" key="7">
    <source>
        <dbReference type="ARBA" id="ARBA00022723"/>
    </source>
</evidence>
<keyword evidence="5" id="KW-0820">tRNA-binding</keyword>
<sequence>MRTTAELREGFLRFYEERGHLRVPSHPLIPPADDPSTLFIVAGMQQFKPYFLAIKPPPSPRVVSVQKVLRAGGKDTDLEDVGRTDRHCSFFEMLGNFSFGDYFKETAVENAWEFVTNHMKLDPDRLWATVHEGNPTLGLAEDSVAVEAWTRVGIPADRIIRLGKDNFWQAADTGPCGPCSEIFFDRGPEHGCGRDTCQPGCECDRYMEFYNLVFMEYDLRPGNELVPLPAQNVDTGLGLERGACLLQGVDSVFDTDGFRLIMDWVEAESGVAYGTDPVATKAHRVLADHGRAMSFLIADGVTPGNEGRGYICRRIIRRAVQHGQRIGLDRVYRLTEVVIAQMGEAYPELKEHAAQIAEVVRVEEDRFRETLARGMKEFDGLAGQDAISGEDAFQLAATFGFPIELTVELAEERGQAVDVDRFRQLMEGHREVSRGTNEKSDLQRAADFGRDTGFTTEFVGYEKTDVLTELAAFEDLGNGQFLAKLRESPFYPDGGGQTTDAGELIHEETGAVASLKSAFRFGDDQALVFEGSGFAAGDRVRAIVPWTVRHPTQANHTATHLLQAALREVLGDHVKQAGSSVRPDKLRFDYTHTHQLTAEERERIERRVNERIFEAIPVRTYQTPIEEARKLGAMMLFGEKYGDIVRVVEIGEASTELCGGTHVRSTAEIGSFAIVSESSVGSGARRIEAVTAGEAWAYLHGRSRELDAVRVELEQARREAKKPKKAEATVDFEPQVAVLGGINVIVELVEGVDADTLLDLSDRCKQKYTPAAVVLGARADGQVSLVANFDDSVVPKIKAGDVVKEIAAIVGGGGGGRPNMARAGGKNPEALPDAIARARQLLESALG</sequence>
<dbReference type="EMBL" id="CAEZXP010000002">
    <property type="protein sequence ID" value="CAB4694629.1"/>
    <property type="molecule type" value="Genomic_DNA"/>
</dbReference>
<dbReference type="Gene3D" id="3.30.980.10">
    <property type="entry name" value="Threonyl-trna Synthetase, Chain A, domain 2"/>
    <property type="match status" value="1"/>
</dbReference>